<evidence type="ECO:0000313" key="2">
    <source>
        <dbReference type="Proteomes" id="UP000288429"/>
    </source>
</evidence>
<dbReference type="AlphaFoldDB" id="A0A428TJZ9"/>
<reference evidence="1 2" key="1">
    <citation type="submission" date="2017-06" db="EMBL/GenBank/DDBJ databases">
        <title>Cmopartive genomic analysis of Ambrosia Fusariam Clade fungi.</title>
        <authorList>
            <person name="Stajich J.E."/>
            <person name="Carrillo J."/>
            <person name="Kijimoto T."/>
            <person name="Eskalen A."/>
            <person name="O'Donnell K."/>
            <person name="Kasson M."/>
        </authorList>
    </citation>
    <scope>NUCLEOTIDE SEQUENCE [LARGE SCALE GENOMIC DNA]</scope>
    <source>
        <strain evidence="1 2">NRRL 20438</strain>
    </source>
</reference>
<sequence>MRKMNGTVAGADTVDDRLGATRWGLAGCMQQPQWAGRIKKLVRERREVGKLSITLSGGLGGREASRT</sequence>
<evidence type="ECO:0000313" key="1">
    <source>
        <dbReference type="EMBL" id="RSM02321.1"/>
    </source>
</evidence>
<keyword evidence="2" id="KW-1185">Reference proteome</keyword>
<gene>
    <name evidence="1" type="ORF">CDV31_010970</name>
</gene>
<dbReference type="Proteomes" id="UP000288429">
    <property type="component" value="Unassembled WGS sequence"/>
</dbReference>
<dbReference type="EMBL" id="NIZV01000177">
    <property type="protein sequence ID" value="RSM02321.1"/>
    <property type="molecule type" value="Genomic_DNA"/>
</dbReference>
<organism evidence="1 2">
    <name type="scientific">Fusarium ambrosium</name>
    <dbReference type="NCBI Taxonomy" id="131363"/>
    <lineage>
        <taxon>Eukaryota</taxon>
        <taxon>Fungi</taxon>
        <taxon>Dikarya</taxon>
        <taxon>Ascomycota</taxon>
        <taxon>Pezizomycotina</taxon>
        <taxon>Sordariomycetes</taxon>
        <taxon>Hypocreomycetidae</taxon>
        <taxon>Hypocreales</taxon>
        <taxon>Nectriaceae</taxon>
        <taxon>Fusarium</taxon>
        <taxon>Fusarium solani species complex</taxon>
    </lineage>
</organism>
<accession>A0A428TJZ9</accession>
<name>A0A428TJZ9_9HYPO</name>
<proteinExistence type="predicted"/>
<protein>
    <submittedName>
        <fullName evidence="1">Uncharacterized protein</fullName>
    </submittedName>
</protein>
<comment type="caution">
    <text evidence="1">The sequence shown here is derived from an EMBL/GenBank/DDBJ whole genome shotgun (WGS) entry which is preliminary data.</text>
</comment>